<dbReference type="SUPFAM" id="SSF47917">
    <property type="entry name" value="C-terminal domain of alpha and beta subunits of F1 ATP synthase"/>
    <property type="match status" value="1"/>
</dbReference>
<keyword evidence="16" id="KW-1185">Reference proteome</keyword>
<feature type="binding site" evidence="13">
    <location>
        <begin position="147"/>
        <end position="154"/>
    </location>
    <ligand>
        <name>ATP</name>
        <dbReference type="ChEBI" id="CHEBI:30616"/>
    </ligand>
</feature>
<evidence type="ECO:0000256" key="1">
    <source>
        <dbReference type="ARBA" id="ARBA00004370"/>
    </source>
</evidence>
<sequence length="459" mass="50036">MNGKIVQIIGAVIDVEFKGADLPKIYDALMVEELGLTLEVQQQIGDDVVRAIAMGSSDGLKRGMAVKNTGEAISVPVGKATLGRIFDVLGNAIDNAGPVEAEQKNTIHRAAPAFDELAASQELLETGVKVIDLICPFAKGGKVGLFGGAGVGKTVNMMELIRNIAIEHSGYSVFAGVGERTREGNDFYYEMEESGVLDKVALVYGQMNEPPGNRLRVALTGLTMAEYFRDEGRDILFFVDNIYRYTLAGTEVSALLGRLPSAVGYQPTLAQEMGQVQERITSTKTGSITSIQAVYVPADDLTDPAPATTFAHLDATVVLNRAIAETGIYPAIDPLDSTSRQLDPLVVGQEHYDVARNVQQTLQRYKELKDIIAILGMDELSEEDRSLVARARKMQRFFSQPYFVAKVFTGEDGRYVPLKETIRGFKMIASGELDDVPEQAFMYAGDIDEVLEKAKKYQG</sequence>
<dbReference type="Pfam" id="PF00006">
    <property type="entry name" value="ATP-synt_ab"/>
    <property type="match status" value="1"/>
</dbReference>
<dbReference type="InterPro" id="IPR055190">
    <property type="entry name" value="ATP-synt_VA_C"/>
</dbReference>
<organism evidence="15 16">
    <name type="scientific">Thiomicrorhabdus immobilis</name>
    <dbReference type="NCBI Taxonomy" id="2791037"/>
    <lineage>
        <taxon>Bacteria</taxon>
        <taxon>Pseudomonadati</taxon>
        <taxon>Pseudomonadota</taxon>
        <taxon>Gammaproteobacteria</taxon>
        <taxon>Thiotrichales</taxon>
        <taxon>Piscirickettsiaceae</taxon>
        <taxon>Thiomicrorhabdus</taxon>
    </lineage>
</organism>
<comment type="catalytic activity">
    <reaction evidence="13">
        <text>ATP + H2O + 4 H(+)(in) = ADP + phosphate + 5 H(+)(out)</text>
        <dbReference type="Rhea" id="RHEA:57720"/>
        <dbReference type="ChEBI" id="CHEBI:15377"/>
        <dbReference type="ChEBI" id="CHEBI:15378"/>
        <dbReference type="ChEBI" id="CHEBI:30616"/>
        <dbReference type="ChEBI" id="CHEBI:43474"/>
        <dbReference type="ChEBI" id="CHEBI:456216"/>
        <dbReference type="EC" id="7.1.2.2"/>
    </reaction>
</comment>
<dbReference type="CDD" id="cd18110">
    <property type="entry name" value="ATP-synt_F1_beta_C"/>
    <property type="match status" value="1"/>
</dbReference>
<evidence type="ECO:0000256" key="13">
    <source>
        <dbReference type="HAMAP-Rule" id="MF_01347"/>
    </source>
</evidence>
<evidence type="ECO:0000256" key="7">
    <source>
        <dbReference type="ARBA" id="ARBA00022967"/>
    </source>
</evidence>
<dbReference type="SMART" id="SM00382">
    <property type="entry name" value="AAA"/>
    <property type="match status" value="1"/>
</dbReference>
<comment type="similarity">
    <text evidence="12">Belongs to the ATPase alpha/beta chains family. T3SS ATPase subfamily.</text>
</comment>
<keyword evidence="6 13" id="KW-0067">ATP-binding</keyword>
<comment type="subcellular location">
    <subcellularLocation>
        <location evidence="13">Cell membrane</location>
        <topology evidence="13">Peripheral membrane protein</topology>
    </subcellularLocation>
    <subcellularLocation>
        <location evidence="1">Membrane</location>
    </subcellularLocation>
</comment>
<dbReference type="Pfam" id="PF02874">
    <property type="entry name" value="ATP-synt_ab_N"/>
    <property type="match status" value="1"/>
</dbReference>
<evidence type="ECO:0000256" key="2">
    <source>
        <dbReference type="ARBA" id="ARBA00022448"/>
    </source>
</evidence>
<dbReference type="Gene3D" id="1.10.1140.10">
    <property type="entry name" value="Bovine Mitochondrial F1-atpase, Atp Synthase Beta Chain, Chain D, domain 3"/>
    <property type="match status" value="1"/>
</dbReference>
<dbReference type="PANTHER" id="PTHR15184:SF71">
    <property type="entry name" value="ATP SYNTHASE SUBUNIT BETA, MITOCHONDRIAL"/>
    <property type="match status" value="1"/>
</dbReference>
<evidence type="ECO:0000256" key="5">
    <source>
        <dbReference type="ARBA" id="ARBA00022781"/>
    </source>
</evidence>
<dbReference type="InterPro" id="IPR020003">
    <property type="entry name" value="ATPase_a/bsu_AS"/>
</dbReference>
<feature type="domain" description="AAA+ ATPase" evidence="14">
    <location>
        <begin position="139"/>
        <end position="324"/>
    </location>
</feature>
<dbReference type="CDD" id="cd18115">
    <property type="entry name" value="ATP-synt_F1_beta_N"/>
    <property type="match status" value="1"/>
</dbReference>
<keyword evidence="5 13" id="KW-0375">Hydrogen ion transport</keyword>
<evidence type="ECO:0000256" key="4">
    <source>
        <dbReference type="ARBA" id="ARBA00022741"/>
    </source>
</evidence>
<evidence type="ECO:0000256" key="10">
    <source>
        <dbReference type="ARBA" id="ARBA00023196"/>
    </source>
</evidence>
<evidence type="ECO:0000256" key="6">
    <source>
        <dbReference type="ARBA" id="ARBA00022840"/>
    </source>
</evidence>
<evidence type="ECO:0000313" key="15">
    <source>
        <dbReference type="EMBL" id="BCN94435.1"/>
    </source>
</evidence>
<dbReference type="InterPro" id="IPR027417">
    <property type="entry name" value="P-loop_NTPase"/>
</dbReference>
<accession>A0ABN6CZ94</accession>
<evidence type="ECO:0000256" key="9">
    <source>
        <dbReference type="ARBA" id="ARBA00023136"/>
    </source>
</evidence>
<proteinExistence type="inferred from homology"/>
<comment type="function">
    <text evidence="13">Produces ATP from ADP in the presence of a proton gradient across the membrane. The catalytic sites are hosted primarily by the beta subunits.</text>
</comment>
<dbReference type="Proteomes" id="UP001054820">
    <property type="component" value="Chromosome"/>
</dbReference>
<evidence type="ECO:0000256" key="11">
    <source>
        <dbReference type="ARBA" id="ARBA00023310"/>
    </source>
</evidence>
<dbReference type="EMBL" id="AP024202">
    <property type="protein sequence ID" value="BCN94435.1"/>
    <property type="molecule type" value="Genomic_DNA"/>
</dbReference>
<dbReference type="InterPro" id="IPR050053">
    <property type="entry name" value="ATPase_alpha/beta_chains"/>
</dbReference>
<evidence type="ECO:0000259" key="14">
    <source>
        <dbReference type="SMART" id="SM00382"/>
    </source>
</evidence>
<name>A0ABN6CZ94_9GAMM</name>
<gene>
    <name evidence="15" type="primary">atpD1</name>
    <name evidence="13" type="synonym">atpD</name>
    <name evidence="15" type="ORF">THMIRHAM_22200</name>
</gene>
<keyword evidence="10 13" id="KW-0139">CF(1)</keyword>
<dbReference type="InterPro" id="IPR036121">
    <property type="entry name" value="ATPase_F1/V1/A1_a/bsu_N_sf"/>
</dbReference>
<dbReference type="InterPro" id="IPR000194">
    <property type="entry name" value="ATPase_F1/V1/A1_a/bsu_nucl-bd"/>
</dbReference>
<keyword evidence="11 13" id="KW-0066">ATP synthesis</keyword>
<dbReference type="PANTHER" id="PTHR15184">
    <property type="entry name" value="ATP SYNTHASE"/>
    <property type="match status" value="1"/>
</dbReference>
<evidence type="ECO:0000256" key="8">
    <source>
        <dbReference type="ARBA" id="ARBA00023065"/>
    </source>
</evidence>
<dbReference type="EC" id="7.1.2.2" evidence="13"/>
<dbReference type="InterPro" id="IPR003593">
    <property type="entry name" value="AAA+_ATPase"/>
</dbReference>
<dbReference type="Gene3D" id="3.40.50.300">
    <property type="entry name" value="P-loop containing nucleotide triphosphate hydrolases"/>
    <property type="match status" value="1"/>
</dbReference>
<keyword evidence="9 13" id="KW-0472">Membrane</keyword>
<dbReference type="Gene3D" id="2.40.10.170">
    <property type="match status" value="1"/>
</dbReference>
<evidence type="ECO:0000256" key="12">
    <source>
        <dbReference type="ARBA" id="ARBA00024342"/>
    </source>
</evidence>
<keyword evidence="2 13" id="KW-0813">Transport</keyword>
<protein>
    <recommendedName>
        <fullName evidence="13">ATP synthase subunit beta</fullName>
        <ecNumber evidence="13">7.1.2.2</ecNumber>
    </recommendedName>
    <alternativeName>
        <fullName evidence="13">ATP synthase F1 sector subunit beta</fullName>
    </alternativeName>
    <alternativeName>
        <fullName evidence="13">F-ATPase subunit beta</fullName>
    </alternativeName>
</protein>
<dbReference type="InterPro" id="IPR024034">
    <property type="entry name" value="ATPase_F1/V1_b/a_C"/>
</dbReference>
<keyword evidence="3 13" id="KW-1003">Cell membrane</keyword>
<dbReference type="InterPro" id="IPR005722">
    <property type="entry name" value="ATP_synth_F1_bsu"/>
</dbReference>
<keyword evidence="7 13" id="KW-1278">Translocase</keyword>
<dbReference type="SUPFAM" id="SSF52540">
    <property type="entry name" value="P-loop containing nucleoside triphosphate hydrolases"/>
    <property type="match status" value="1"/>
</dbReference>
<evidence type="ECO:0000313" key="16">
    <source>
        <dbReference type="Proteomes" id="UP001054820"/>
    </source>
</evidence>
<keyword evidence="4 13" id="KW-0547">Nucleotide-binding</keyword>
<dbReference type="NCBIfam" id="TIGR01039">
    <property type="entry name" value="atpD"/>
    <property type="match status" value="1"/>
</dbReference>
<dbReference type="PROSITE" id="PS00152">
    <property type="entry name" value="ATPASE_ALPHA_BETA"/>
    <property type="match status" value="1"/>
</dbReference>
<dbReference type="HAMAP" id="MF_01347">
    <property type="entry name" value="ATP_synth_beta_bact"/>
    <property type="match status" value="1"/>
</dbReference>
<dbReference type="SUPFAM" id="SSF50615">
    <property type="entry name" value="N-terminal domain of alpha and beta subunits of F1 ATP synthase"/>
    <property type="match status" value="1"/>
</dbReference>
<evidence type="ECO:0000256" key="3">
    <source>
        <dbReference type="ARBA" id="ARBA00022475"/>
    </source>
</evidence>
<dbReference type="Pfam" id="PF22919">
    <property type="entry name" value="ATP-synt_VA_C"/>
    <property type="match status" value="1"/>
</dbReference>
<reference evidence="15" key="1">
    <citation type="journal article" date="2022" name="Arch. Microbiol.">
        <title>Thiomicrorhabdus immobilis sp. nov., a mesophilic sulfur-oxidizing bacterium isolated from sediment of a brackish lake in northern Japan.</title>
        <authorList>
            <person name="Kojima H."/>
            <person name="Mochizuki J."/>
            <person name="Kanda M."/>
            <person name="Watanabe T."/>
            <person name="Fukui M."/>
        </authorList>
    </citation>
    <scope>NUCLEOTIDE SEQUENCE</scope>
    <source>
        <strain evidence="15">Am19</strain>
    </source>
</reference>
<dbReference type="CDD" id="cd01133">
    <property type="entry name" value="F1-ATPase_beta_CD"/>
    <property type="match status" value="1"/>
</dbReference>
<keyword evidence="8 13" id="KW-0406">Ion transport</keyword>
<dbReference type="InterPro" id="IPR004100">
    <property type="entry name" value="ATPase_F1/V1/A1_a/bsu_N"/>
</dbReference>